<reference evidence="1" key="1">
    <citation type="journal article" date="2023" name="Mol. Ecol. Resour.">
        <title>Chromosome-level genome assembly of a triploid poplar Populus alba 'Berolinensis'.</title>
        <authorList>
            <person name="Chen S."/>
            <person name="Yu Y."/>
            <person name="Wang X."/>
            <person name="Wang S."/>
            <person name="Zhang T."/>
            <person name="Zhou Y."/>
            <person name="He R."/>
            <person name="Meng N."/>
            <person name="Wang Y."/>
            <person name="Liu W."/>
            <person name="Liu Z."/>
            <person name="Liu J."/>
            <person name="Guo Q."/>
            <person name="Huang H."/>
            <person name="Sederoff R.R."/>
            <person name="Wang G."/>
            <person name="Qu G."/>
            <person name="Chen S."/>
        </authorList>
    </citation>
    <scope>NUCLEOTIDE SEQUENCE</scope>
    <source>
        <strain evidence="1">SC-2020</strain>
    </source>
</reference>
<dbReference type="EMBL" id="JAQIZT010000006">
    <property type="protein sequence ID" value="KAJ6995518.1"/>
    <property type="molecule type" value="Genomic_DNA"/>
</dbReference>
<accession>A0AAD6QS83</accession>
<dbReference type="AlphaFoldDB" id="A0AAD6QS83"/>
<comment type="caution">
    <text evidence="1">The sequence shown here is derived from an EMBL/GenBank/DDBJ whole genome shotgun (WGS) entry which is preliminary data.</text>
</comment>
<keyword evidence="2" id="KW-1185">Reference proteome</keyword>
<proteinExistence type="predicted"/>
<name>A0AAD6QS83_9ROSI</name>
<gene>
    <name evidence="1" type="ORF">NC653_018100</name>
</gene>
<evidence type="ECO:0000313" key="2">
    <source>
        <dbReference type="Proteomes" id="UP001164929"/>
    </source>
</evidence>
<dbReference type="Proteomes" id="UP001164929">
    <property type="component" value="Chromosome 6"/>
</dbReference>
<evidence type="ECO:0000313" key="1">
    <source>
        <dbReference type="EMBL" id="KAJ6995518.1"/>
    </source>
</evidence>
<protein>
    <submittedName>
        <fullName evidence="1">Uncharacterized protein</fullName>
    </submittedName>
</protein>
<organism evidence="1 2">
    <name type="scientific">Populus alba x Populus x berolinensis</name>
    <dbReference type="NCBI Taxonomy" id="444605"/>
    <lineage>
        <taxon>Eukaryota</taxon>
        <taxon>Viridiplantae</taxon>
        <taxon>Streptophyta</taxon>
        <taxon>Embryophyta</taxon>
        <taxon>Tracheophyta</taxon>
        <taxon>Spermatophyta</taxon>
        <taxon>Magnoliopsida</taxon>
        <taxon>eudicotyledons</taxon>
        <taxon>Gunneridae</taxon>
        <taxon>Pentapetalae</taxon>
        <taxon>rosids</taxon>
        <taxon>fabids</taxon>
        <taxon>Malpighiales</taxon>
        <taxon>Salicaceae</taxon>
        <taxon>Saliceae</taxon>
        <taxon>Populus</taxon>
    </lineage>
</organism>
<sequence>MAWEDFSPQICEEGPHGRPYKELFHENQAVANGMLRHLNKLIVLDVGFEYDSKRNIWGSDRLSCLLISLRLEVKHRCNQVDLPSFLLKNWKVMFTVVMPATLAQYSKIIQNPNHLELQKASKQGKKVYMGEAFCHKS</sequence>